<dbReference type="InterPro" id="IPR001647">
    <property type="entry name" value="HTH_TetR"/>
</dbReference>
<keyword evidence="3" id="KW-0804">Transcription</keyword>
<evidence type="ECO:0000256" key="2">
    <source>
        <dbReference type="ARBA" id="ARBA00023125"/>
    </source>
</evidence>
<dbReference type="PANTHER" id="PTHR47506">
    <property type="entry name" value="TRANSCRIPTIONAL REGULATORY PROTEIN"/>
    <property type="match status" value="1"/>
</dbReference>
<evidence type="ECO:0000313" key="6">
    <source>
        <dbReference type="EMBL" id="MBF6354272.1"/>
    </source>
</evidence>
<dbReference type="SUPFAM" id="SSF46689">
    <property type="entry name" value="Homeodomain-like"/>
    <property type="match status" value="1"/>
</dbReference>
<dbReference type="RefSeq" id="WP_195001059.1">
    <property type="nucleotide sequence ID" value="NZ_JADLQN010000001.1"/>
</dbReference>
<protein>
    <submittedName>
        <fullName evidence="6">TetR/AcrR family transcriptional regulator</fullName>
    </submittedName>
</protein>
<evidence type="ECO:0000259" key="5">
    <source>
        <dbReference type="PROSITE" id="PS50977"/>
    </source>
</evidence>
<dbReference type="Proteomes" id="UP000707731">
    <property type="component" value="Unassembled WGS sequence"/>
</dbReference>
<dbReference type="InterPro" id="IPR036271">
    <property type="entry name" value="Tet_transcr_reg_TetR-rel_C_sf"/>
</dbReference>
<proteinExistence type="predicted"/>
<gene>
    <name evidence="6" type="ORF">IU449_06910</name>
</gene>
<name>A0ABS0D9F3_9NOCA</name>
<dbReference type="PROSITE" id="PS50977">
    <property type="entry name" value="HTH_TETR_2"/>
    <property type="match status" value="1"/>
</dbReference>
<dbReference type="PANTHER" id="PTHR47506:SF1">
    <property type="entry name" value="HTH-TYPE TRANSCRIPTIONAL REGULATOR YJDC"/>
    <property type="match status" value="1"/>
</dbReference>
<feature type="domain" description="HTH tetR-type" evidence="5">
    <location>
        <begin position="5"/>
        <end position="65"/>
    </location>
</feature>
<dbReference type="InterPro" id="IPR009057">
    <property type="entry name" value="Homeodomain-like_sf"/>
</dbReference>
<keyword evidence="2 4" id="KW-0238">DNA-binding</keyword>
<evidence type="ECO:0000256" key="4">
    <source>
        <dbReference type="PROSITE-ProRule" id="PRU00335"/>
    </source>
</evidence>
<sequence>MGRTSDARERLLAAAGDLMHQRGYAAIGVAEICARAEVRKGSFYHFFPSKQALSVAAIDAYWEGQRPAWLAARDGDAPPEARLESLVRAQLQAQYEYREATGNLGGCMLANVGIELSDREPVVRSRIQEIFDEQTAIVADIVADVRADDPVGTARAVLAQLEGALLFAKLHNDPALLSGVWEQIRHLLDPGIR</sequence>
<dbReference type="InterPro" id="IPR011075">
    <property type="entry name" value="TetR_C"/>
</dbReference>
<accession>A0ABS0D9F3</accession>
<dbReference type="Pfam" id="PF16925">
    <property type="entry name" value="TetR_C_13"/>
    <property type="match status" value="1"/>
</dbReference>
<dbReference type="EMBL" id="JADLQN010000001">
    <property type="protein sequence ID" value="MBF6354272.1"/>
    <property type="molecule type" value="Genomic_DNA"/>
</dbReference>
<keyword evidence="1" id="KW-0805">Transcription regulation</keyword>
<evidence type="ECO:0000256" key="3">
    <source>
        <dbReference type="ARBA" id="ARBA00023163"/>
    </source>
</evidence>
<reference evidence="6 7" key="1">
    <citation type="submission" date="2020-10" db="EMBL/GenBank/DDBJ databases">
        <title>Identification of Nocardia species via Next-generation sequencing and recognition of intraspecies genetic diversity.</title>
        <authorList>
            <person name="Li P."/>
            <person name="Li P."/>
            <person name="Lu B."/>
        </authorList>
    </citation>
    <scope>NUCLEOTIDE SEQUENCE [LARGE SCALE GENOMIC DNA]</scope>
    <source>
        <strain evidence="6 7">BJ06-0143</strain>
    </source>
</reference>
<evidence type="ECO:0000256" key="1">
    <source>
        <dbReference type="ARBA" id="ARBA00023015"/>
    </source>
</evidence>
<feature type="DNA-binding region" description="H-T-H motif" evidence="4">
    <location>
        <begin position="28"/>
        <end position="47"/>
    </location>
</feature>
<dbReference type="Pfam" id="PF00440">
    <property type="entry name" value="TetR_N"/>
    <property type="match status" value="1"/>
</dbReference>
<comment type="caution">
    <text evidence="6">The sequence shown here is derived from an EMBL/GenBank/DDBJ whole genome shotgun (WGS) entry which is preliminary data.</text>
</comment>
<organism evidence="6 7">
    <name type="scientific">Nocardia higoensis</name>
    <dbReference type="NCBI Taxonomy" id="228599"/>
    <lineage>
        <taxon>Bacteria</taxon>
        <taxon>Bacillati</taxon>
        <taxon>Actinomycetota</taxon>
        <taxon>Actinomycetes</taxon>
        <taxon>Mycobacteriales</taxon>
        <taxon>Nocardiaceae</taxon>
        <taxon>Nocardia</taxon>
    </lineage>
</organism>
<keyword evidence="7" id="KW-1185">Reference proteome</keyword>
<dbReference type="Gene3D" id="1.10.357.10">
    <property type="entry name" value="Tetracycline Repressor, domain 2"/>
    <property type="match status" value="1"/>
</dbReference>
<dbReference type="SUPFAM" id="SSF48498">
    <property type="entry name" value="Tetracyclin repressor-like, C-terminal domain"/>
    <property type="match status" value="1"/>
</dbReference>
<evidence type="ECO:0000313" key="7">
    <source>
        <dbReference type="Proteomes" id="UP000707731"/>
    </source>
</evidence>
<dbReference type="PRINTS" id="PR00455">
    <property type="entry name" value="HTHTETR"/>
</dbReference>